<keyword evidence="2" id="KW-0812">Transmembrane</keyword>
<keyword evidence="2" id="KW-1133">Transmembrane helix</keyword>
<evidence type="ECO:0000313" key="4">
    <source>
        <dbReference type="Proteomes" id="UP000789572"/>
    </source>
</evidence>
<evidence type="ECO:0000256" key="1">
    <source>
        <dbReference type="SAM" id="MobiDB-lite"/>
    </source>
</evidence>
<keyword evidence="4" id="KW-1185">Reference proteome</keyword>
<gene>
    <name evidence="3" type="ORF">POCULU_LOCUS8343</name>
</gene>
<dbReference type="AlphaFoldDB" id="A0A9N9CZ57"/>
<accession>A0A9N9CZ57</accession>
<name>A0A9N9CZ57_9GLOM</name>
<dbReference type="OrthoDB" id="427456at2759"/>
<feature type="non-terminal residue" evidence="3">
    <location>
        <position position="191"/>
    </location>
</feature>
<comment type="caution">
    <text evidence="3">The sequence shown here is derived from an EMBL/GenBank/DDBJ whole genome shotgun (WGS) entry which is preliminary data.</text>
</comment>
<organism evidence="3 4">
    <name type="scientific">Paraglomus occultum</name>
    <dbReference type="NCBI Taxonomy" id="144539"/>
    <lineage>
        <taxon>Eukaryota</taxon>
        <taxon>Fungi</taxon>
        <taxon>Fungi incertae sedis</taxon>
        <taxon>Mucoromycota</taxon>
        <taxon>Glomeromycotina</taxon>
        <taxon>Glomeromycetes</taxon>
        <taxon>Paraglomerales</taxon>
        <taxon>Paraglomeraceae</taxon>
        <taxon>Paraglomus</taxon>
    </lineage>
</organism>
<feature type="transmembrane region" description="Helical" evidence="2">
    <location>
        <begin position="43"/>
        <end position="64"/>
    </location>
</feature>
<dbReference type="EMBL" id="CAJVPJ010002357">
    <property type="protein sequence ID" value="CAG8619360.1"/>
    <property type="molecule type" value="Genomic_DNA"/>
</dbReference>
<dbReference type="Proteomes" id="UP000789572">
    <property type="component" value="Unassembled WGS sequence"/>
</dbReference>
<keyword evidence="2" id="KW-0472">Membrane</keyword>
<protein>
    <submittedName>
        <fullName evidence="3">2480_t:CDS:1</fullName>
    </submittedName>
</protein>
<proteinExistence type="predicted"/>
<sequence>TTMSYGAVPISSVEEEESSSRNNNSSRGGFASFLDSRALRKTILALVAIDFAAVMGTIIVTLLHPLEDEDTILAILNGEYWFLSLIDAIVVITTFTLDIVLTGNLREVASLLITFRFWRIVEVTEVAALGVARYDEDYDRQRDQRVKELEEQLHKTLKAVEQIANEDGWDDRRREKIFGDPRIAFVRSYYD</sequence>
<evidence type="ECO:0000256" key="2">
    <source>
        <dbReference type="SAM" id="Phobius"/>
    </source>
</evidence>
<feature type="region of interest" description="Disordered" evidence="1">
    <location>
        <begin position="1"/>
        <end position="26"/>
    </location>
</feature>
<evidence type="ECO:0000313" key="3">
    <source>
        <dbReference type="EMBL" id="CAG8619360.1"/>
    </source>
</evidence>
<feature type="transmembrane region" description="Helical" evidence="2">
    <location>
        <begin position="80"/>
        <end position="101"/>
    </location>
</feature>
<reference evidence="3" key="1">
    <citation type="submission" date="2021-06" db="EMBL/GenBank/DDBJ databases">
        <authorList>
            <person name="Kallberg Y."/>
            <person name="Tangrot J."/>
            <person name="Rosling A."/>
        </authorList>
    </citation>
    <scope>NUCLEOTIDE SEQUENCE</scope>
    <source>
        <strain evidence="3">IA702</strain>
    </source>
</reference>